<proteinExistence type="predicted"/>
<dbReference type="PROSITE" id="PS51277">
    <property type="entry name" value="BURP"/>
    <property type="match status" value="1"/>
</dbReference>
<gene>
    <name evidence="2" type="ORF">ZOSMA_107G00090</name>
</gene>
<protein>
    <submittedName>
        <fullName evidence="2">BURP domain-containing protein</fullName>
    </submittedName>
</protein>
<keyword evidence="3" id="KW-1185">Reference proteome</keyword>
<dbReference type="EMBL" id="LFYR01000090">
    <property type="protein sequence ID" value="KMZ76013.1"/>
    <property type="molecule type" value="Genomic_DNA"/>
</dbReference>
<dbReference type="Pfam" id="PF03181">
    <property type="entry name" value="BURP"/>
    <property type="match status" value="1"/>
</dbReference>
<dbReference type="SMART" id="SM01045">
    <property type="entry name" value="BURP"/>
    <property type="match status" value="1"/>
</dbReference>
<comment type="caution">
    <text evidence="2">The sequence shown here is derived from an EMBL/GenBank/DDBJ whole genome shotgun (WGS) entry which is preliminary data.</text>
</comment>
<dbReference type="Proteomes" id="UP000036987">
    <property type="component" value="Unassembled WGS sequence"/>
</dbReference>
<dbReference type="AlphaFoldDB" id="A0A0K9Q3Z5"/>
<reference evidence="3" key="1">
    <citation type="journal article" date="2016" name="Nature">
        <title>The genome of the seagrass Zostera marina reveals angiosperm adaptation to the sea.</title>
        <authorList>
            <person name="Olsen J.L."/>
            <person name="Rouze P."/>
            <person name="Verhelst B."/>
            <person name="Lin Y.-C."/>
            <person name="Bayer T."/>
            <person name="Collen J."/>
            <person name="Dattolo E."/>
            <person name="De Paoli E."/>
            <person name="Dittami S."/>
            <person name="Maumus F."/>
            <person name="Michel G."/>
            <person name="Kersting A."/>
            <person name="Lauritano C."/>
            <person name="Lohaus R."/>
            <person name="Toepel M."/>
            <person name="Tonon T."/>
            <person name="Vanneste K."/>
            <person name="Amirebrahimi M."/>
            <person name="Brakel J."/>
            <person name="Bostroem C."/>
            <person name="Chovatia M."/>
            <person name="Grimwood J."/>
            <person name="Jenkins J.W."/>
            <person name="Jueterbock A."/>
            <person name="Mraz A."/>
            <person name="Stam W.T."/>
            <person name="Tice H."/>
            <person name="Bornberg-Bauer E."/>
            <person name="Green P.J."/>
            <person name="Pearson G.A."/>
            <person name="Procaccini G."/>
            <person name="Duarte C.M."/>
            <person name="Schmutz J."/>
            <person name="Reusch T.B.H."/>
            <person name="Van de Peer Y."/>
        </authorList>
    </citation>
    <scope>NUCLEOTIDE SEQUENCE [LARGE SCALE GENOMIC DNA]</scope>
    <source>
        <strain evidence="3">cv. Finnish</strain>
    </source>
</reference>
<accession>A0A0K9Q3Z5</accession>
<organism evidence="2 3">
    <name type="scientific">Zostera marina</name>
    <name type="common">Eelgrass</name>
    <dbReference type="NCBI Taxonomy" id="29655"/>
    <lineage>
        <taxon>Eukaryota</taxon>
        <taxon>Viridiplantae</taxon>
        <taxon>Streptophyta</taxon>
        <taxon>Embryophyta</taxon>
        <taxon>Tracheophyta</taxon>
        <taxon>Spermatophyta</taxon>
        <taxon>Magnoliopsida</taxon>
        <taxon>Liliopsida</taxon>
        <taxon>Zosteraceae</taxon>
        <taxon>Zostera</taxon>
    </lineage>
</organism>
<dbReference type="OrthoDB" id="780559at2759"/>
<dbReference type="PANTHER" id="PTHR31236:SF2">
    <property type="entry name" value="BURP DOMAIN PROTEIN RD22"/>
    <property type="match status" value="1"/>
</dbReference>
<name>A0A0K9Q3Z5_ZOSMR</name>
<feature type="domain" description="BURP" evidence="1">
    <location>
        <begin position="50"/>
        <end position="267"/>
    </location>
</feature>
<sequence>MSKNDFNIDALMSTGTCSDDKQVLYEKKNYNVKSSHSSACPNKDINSGDFFLEKDLQVKQPNMHLHFYRAAPVSGGFIPKSMAHTTPISSQKFLDVLKRFSIHPNSVTANVLKESIENCETPNSINEKRICATSLESMVDFATSVLETKNLLPLSTRVVNRNGTLNQRYSIISSSVKTVGSGSSSVICHAFIFPYTMFFCHMVPDTKVYTASLVGEDKSIIEAMAVCHQDTSQWNSQHIAFKLFNVKPGEGSICHFLAEDSVVWIPEN</sequence>
<dbReference type="STRING" id="29655.A0A0K9Q3Z5"/>
<dbReference type="PANTHER" id="PTHR31236">
    <property type="entry name" value="BURP DOMAIN PROTEIN USPL1-LIKE"/>
    <property type="match status" value="1"/>
</dbReference>
<dbReference type="InterPro" id="IPR004873">
    <property type="entry name" value="BURP_dom"/>
</dbReference>
<evidence type="ECO:0000313" key="2">
    <source>
        <dbReference type="EMBL" id="KMZ76013.1"/>
    </source>
</evidence>
<dbReference type="OMA" id="KRICATS"/>
<dbReference type="InterPro" id="IPR044816">
    <property type="entry name" value="BURP"/>
</dbReference>
<evidence type="ECO:0000313" key="3">
    <source>
        <dbReference type="Proteomes" id="UP000036987"/>
    </source>
</evidence>
<evidence type="ECO:0000259" key="1">
    <source>
        <dbReference type="PROSITE" id="PS51277"/>
    </source>
</evidence>